<dbReference type="Pfam" id="PF12935">
    <property type="entry name" value="Sec16_N"/>
    <property type="match status" value="2"/>
</dbReference>
<feature type="compositionally biased region" description="Polar residues" evidence="11">
    <location>
        <begin position="1616"/>
        <end position="1632"/>
    </location>
</feature>
<feature type="compositionally biased region" description="Basic and acidic residues" evidence="11">
    <location>
        <begin position="1749"/>
        <end position="1773"/>
    </location>
</feature>
<keyword evidence="7 10" id="KW-0072">Autophagy</keyword>
<dbReference type="Gene3D" id="1.25.40.1030">
    <property type="match status" value="1"/>
</dbReference>
<feature type="compositionally biased region" description="Acidic residues" evidence="11">
    <location>
        <begin position="506"/>
        <end position="519"/>
    </location>
</feature>
<dbReference type="PANTHER" id="PTHR13402">
    <property type="entry name" value="RGPR-RELATED"/>
    <property type="match status" value="1"/>
</dbReference>
<keyword evidence="16" id="KW-1185">Reference proteome</keyword>
<keyword evidence="5 10" id="KW-0931">ER-Golgi transport</keyword>
<evidence type="ECO:0000256" key="7">
    <source>
        <dbReference type="ARBA" id="ARBA00023006"/>
    </source>
</evidence>
<feature type="compositionally biased region" description="Low complexity" evidence="11">
    <location>
        <begin position="1860"/>
        <end position="1878"/>
    </location>
</feature>
<feature type="region of interest" description="Disordered" evidence="11">
    <location>
        <begin position="504"/>
        <end position="853"/>
    </location>
</feature>
<feature type="region of interest" description="Disordered" evidence="11">
    <location>
        <begin position="1172"/>
        <end position="1197"/>
    </location>
</feature>
<protein>
    <recommendedName>
        <fullName evidence="10">Protein transport protein sec16</fullName>
    </recommendedName>
</protein>
<dbReference type="CDD" id="cd09233">
    <property type="entry name" value="ACE1-Sec16-like"/>
    <property type="match status" value="1"/>
</dbReference>
<keyword evidence="4 10" id="KW-0256">Endoplasmic reticulum</keyword>
<accession>A0A1L9WM36</accession>
<comment type="subcellular location">
    <subcellularLocation>
        <location evidence="1">Endoplasmic reticulum membrane</location>
        <topology evidence="1">Peripheral membrane protein</topology>
        <orientation evidence="1">Cytoplasmic side</orientation>
    </subcellularLocation>
</comment>
<evidence type="ECO:0000256" key="10">
    <source>
        <dbReference type="RuleBase" id="RU364101"/>
    </source>
</evidence>
<evidence type="ECO:0000256" key="1">
    <source>
        <dbReference type="ARBA" id="ARBA00004397"/>
    </source>
</evidence>
<evidence type="ECO:0000256" key="5">
    <source>
        <dbReference type="ARBA" id="ARBA00022892"/>
    </source>
</evidence>
<sequence length="1962" mass="207585">MAHTNAAAVWNPAFRSEDDVPPVTTPTELEIDTAIEATSIPLGSPMETPHDVSFGDVLSSPSNYANNTQEATAPDVSVPGSPANREQAPVQDEVVTEPQVHDTPEGLSTANKEIIEPSEEPVSIHGDTAENSTATGEHVGGAEPVPNGDEEVQRPVEIASDLAESGNITPTGPTGTFRGDELPNPNGEIQSSHDLWGSPAQEEQDGDDFFNQLKTQTKPIYFSPETETRFEEGVPLLSRGIDSLIEPPETVESRINKVFKAGGDEEDNFFKSVPDSASEQSPEVHLTRKSTSQVLDSLGVSEEPTNNAEEPSEQDHDSAPAATGLDASLNEITDPSGQELESALAAAGSHVPVVTVDPSEQEFENVLAAAGSQAPVDTVDPSEQEFESALAAAGSQFPVSAADPSEQEFQSALTAAGTQVPANAADANEQEFESALAAAGSPFPVNPADPSEDEFEKALAAAGSQDNMEKSSSDDNLAARWQAELSDEEADGLPSEEDLAARWQAELDDDDDLLFDDESAGGTKEPSFEELLGNPAPVAQAGPSPLAPPNNAVRPRVQERSYVPHQPSTSDLLQGIPAMSPGAGYFAQPPRPTEATKKAESFAERAKEGYRSPYDLPEDLTRPRRPVITNRAVVSQPGVPPPPPRSNSLPVPPPKAPVSASSMPTPPVGVTSTATAPAPKNFFEELPLPPPRAPSRPASTGRYTPAPNAVPAAPSYSAPPPPVNPYASAIPAPQPTGDSQPQPQLQQPERIDPYASLLSPSAPGGASAAPGASRYSPKPPNLQNGIKPPASPRYSPAPPPSGAPPPPRNRYASQAPSHPGQAVTLPFQPRTSSPLAHHEKVSYRPQEELEKRPSLDYSALPPIIDVQSHPESAVNPLFTPGETAIEATITGVDLSEQNASMQPMSPPRNQYAPPEYVNEFAQRITPAGQVNAPPVPAPVVDERPFMPPRRSMTQSPGQQTLGPRLSVPSVDPLQRPASAHGSGSPTKSVNPYAPVQGSIHNRAASQQLDFIPPTDDQQYDPLERWKGAPIVKFGFGGTVLSCFPKHIPRYAAGQMAPRIKPSPGEVKTCQLNDWIPPPESIVRHPGPLKSKSKKKDLLAWLSSKIAAFENVGIPGSARLFPDGHKRYDEKVLLWKVVRAMVEHDGALEGSPEVQKSLRSIILPHLQSNETDDSYDTGFQSINSSQPADAPSRPDAANPQAIGTLRNNLLLGEREKAVWAAVDSRLWGHAMLLASTMDRSVWKQVVQEFVRREVRSTSGSTESLAALYEIFAGNVEESVDELVPPSARAGLQMVSKVDGHGSARNALEGLESWRETLGLVLSNRSAEDHQALLALGRLLSSYGRVEAAHICFLFSRAAVFGGVDDPQTSIVLLGADHQRSSTSALQDEDCILLTEAYDYANSVLSASPKPPLCHLLAYKLVYAWCLADRGQKTEAQQYCDAIAATVKATTKSSPYHNQQLYCGVDELSARLKQSTSDGGSSWISRPSMEKVSGSMWAKFNSFVAGEDNDATSTDPAKGGEADIGPFAKLAGTPTVSRSPSVSDIYGGQPSHGAVPSRYLPNNQYAPTSSPEQFRGRSSLDSQRSSSYNFGLAQRRGSQDPSTPVDNGPYQGGMFYNSPPSNAGYQQTPPQTSYMPLAPVEEDLVSQPQAKAPFVPGPGSPNMVSPYQPPGYGSFGQLLHETPSAVSQADEGGYMPPMGGGGYEPPAESNAAPESEMLEEEDNEEPAKKKKSFMEDDDDDDLAARAAAVQKAEKARKDREADEAFRKAAEADAKRGAPAKKGWFGGWFGGKKEGENPGGGPIRAKLGEESSFYYDTELKKWVNKKDPNSATAARATPPPPRGSGPPSRTASGTSGAPPPPATTASPMLSGAGSRPPSAAGAPPPLSGSPAPPSALGAAPPIPRSISTGAALPTPPSAGLAAPPRPATSLSNASSIDDLLGAPQARKGPAAKGKKKGRYVDVMAK</sequence>
<feature type="compositionally biased region" description="Polar residues" evidence="11">
    <location>
        <begin position="736"/>
        <end position="747"/>
    </location>
</feature>
<dbReference type="Pfam" id="PF12932">
    <property type="entry name" value="Sec16"/>
    <property type="match status" value="1"/>
</dbReference>
<dbReference type="Pfam" id="PF12931">
    <property type="entry name" value="TPR_Sec16"/>
    <property type="match status" value="1"/>
</dbReference>
<dbReference type="OMA" id="YKSPYDL"/>
<evidence type="ECO:0000259" key="13">
    <source>
        <dbReference type="Pfam" id="PF12932"/>
    </source>
</evidence>
<feature type="domain" description="Sec16 N-terminal" evidence="14">
    <location>
        <begin position="193"/>
        <end position="358"/>
    </location>
</feature>
<organism evidence="15 16">
    <name type="scientific">Aspergillus aculeatus (strain ATCC 16872 / CBS 172.66 / WB 5094)</name>
    <dbReference type="NCBI Taxonomy" id="690307"/>
    <lineage>
        <taxon>Eukaryota</taxon>
        <taxon>Fungi</taxon>
        <taxon>Dikarya</taxon>
        <taxon>Ascomycota</taxon>
        <taxon>Pezizomycotina</taxon>
        <taxon>Eurotiomycetes</taxon>
        <taxon>Eurotiomycetidae</taxon>
        <taxon>Eurotiales</taxon>
        <taxon>Aspergillaceae</taxon>
        <taxon>Aspergillus</taxon>
        <taxon>Aspergillus subgen. Circumdati</taxon>
    </lineage>
</organism>
<feature type="region of interest" description="Disordered" evidence="11">
    <location>
        <begin position="40"/>
        <end position="207"/>
    </location>
</feature>
<evidence type="ECO:0000256" key="4">
    <source>
        <dbReference type="ARBA" id="ARBA00022824"/>
    </source>
</evidence>
<dbReference type="RefSeq" id="XP_020053567.1">
    <property type="nucleotide sequence ID" value="XM_020205713.1"/>
</dbReference>
<evidence type="ECO:0000256" key="8">
    <source>
        <dbReference type="ARBA" id="ARBA00023136"/>
    </source>
</evidence>
<feature type="region of interest" description="Disordered" evidence="11">
    <location>
        <begin position="1648"/>
        <end position="1803"/>
    </location>
</feature>
<comment type="similarity">
    <text evidence="2 10">Belongs to the SEC16 family.</text>
</comment>
<keyword evidence="3 10" id="KW-0813">Transport</keyword>
<feature type="compositionally biased region" description="Polar residues" evidence="11">
    <location>
        <begin position="1176"/>
        <end position="1186"/>
    </location>
</feature>
<dbReference type="InterPro" id="IPR024298">
    <property type="entry name" value="Sec16_Sec23-bd"/>
</dbReference>
<dbReference type="GO" id="GO:0012507">
    <property type="term" value="C:ER to Golgi transport vesicle membrane"/>
    <property type="evidence" value="ECO:0007669"/>
    <property type="project" value="TreeGrafter"/>
</dbReference>
<feature type="region of interest" description="Disordered" evidence="11">
    <location>
        <begin position="1819"/>
        <end position="1962"/>
    </location>
</feature>
<dbReference type="EMBL" id="KV878983">
    <property type="protein sequence ID" value="OJJ97227.1"/>
    <property type="molecule type" value="Genomic_DNA"/>
</dbReference>
<feature type="compositionally biased region" description="Low complexity" evidence="11">
    <location>
        <begin position="1938"/>
        <end position="1948"/>
    </location>
</feature>
<feature type="compositionally biased region" description="Pro residues" evidence="11">
    <location>
        <begin position="789"/>
        <end position="808"/>
    </location>
</feature>
<feature type="compositionally biased region" description="Basic and acidic residues" evidence="11">
    <location>
        <begin position="594"/>
        <end position="610"/>
    </location>
</feature>
<dbReference type="VEuPathDB" id="FungiDB:ASPACDRAFT_80709"/>
<dbReference type="GO" id="GO:0015031">
    <property type="term" value="P:protein transport"/>
    <property type="evidence" value="ECO:0007669"/>
    <property type="project" value="UniProtKB-KW"/>
</dbReference>
<dbReference type="PANTHER" id="PTHR13402:SF6">
    <property type="entry name" value="SECRETORY 16, ISOFORM I"/>
    <property type="match status" value="1"/>
</dbReference>
<evidence type="ECO:0000259" key="12">
    <source>
        <dbReference type="Pfam" id="PF12931"/>
    </source>
</evidence>
<feature type="region of interest" description="Disordered" evidence="11">
    <location>
        <begin position="1506"/>
        <end position="1633"/>
    </location>
</feature>
<dbReference type="GeneID" id="30979527"/>
<evidence type="ECO:0000313" key="15">
    <source>
        <dbReference type="EMBL" id="OJJ97227.1"/>
    </source>
</evidence>
<gene>
    <name evidence="15" type="ORF">ASPACDRAFT_80709</name>
</gene>
<feature type="domain" description="Sec16 central conserved" evidence="13">
    <location>
        <begin position="1028"/>
        <end position="1145"/>
    </location>
</feature>
<feature type="domain" description="Sec16 Sec23-binding" evidence="12">
    <location>
        <begin position="1204"/>
        <end position="1505"/>
    </location>
</feature>
<feature type="compositionally biased region" description="Low complexity" evidence="11">
    <location>
        <begin position="1842"/>
        <end position="1853"/>
    </location>
</feature>
<feature type="compositionally biased region" description="Low complexity" evidence="11">
    <location>
        <begin position="755"/>
        <end position="773"/>
    </location>
</feature>
<feature type="compositionally biased region" description="Low complexity" evidence="11">
    <location>
        <begin position="695"/>
        <end position="716"/>
    </location>
</feature>
<evidence type="ECO:0000256" key="3">
    <source>
        <dbReference type="ARBA" id="ARBA00022448"/>
    </source>
</evidence>
<evidence type="ECO:0000313" key="16">
    <source>
        <dbReference type="Proteomes" id="UP000184546"/>
    </source>
</evidence>
<feature type="compositionally biased region" description="Low complexity" evidence="11">
    <location>
        <begin position="1574"/>
        <end position="1585"/>
    </location>
</feature>
<reference evidence="16" key="1">
    <citation type="journal article" date="2017" name="Genome Biol.">
        <title>Comparative genomics reveals high biological diversity and specific adaptations in the industrially and medically important fungal genus Aspergillus.</title>
        <authorList>
            <person name="de Vries R.P."/>
            <person name="Riley R."/>
            <person name="Wiebenga A."/>
            <person name="Aguilar-Osorio G."/>
            <person name="Amillis S."/>
            <person name="Uchima C.A."/>
            <person name="Anderluh G."/>
            <person name="Asadollahi M."/>
            <person name="Askin M."/>
            <person name="Barry K."/>
            <person name="Battaglia E."/>
            <person name="Bayram O."/>
            <person name="Benocci T."/>
            <person name="Braus-Stromeyer S.A."/>
            <person name="Caldana C."/>
            <person name="Canovas D."/>
            <person name="Cerqueira G.C."/>
            <person name="Chen F."/>
            <person name="Chen W."/>
            <person name="Choi C."/>
            <person name="Clum A."/>
            <person name="Dos Santos R.A."/>
            <person name="Damasio A.R."/>
            <person name="Diallinas G."/>
            <person name="Emri T."/>
            <person name="Fekete E."/>
            <person name="Flipphi M."/>
            <person name="Freyberg S."/>
            <person name="Gallo A."/>
            <person name="Gournas C."/>
            <person name="Habgood R."/>
            <person name="Hainaut M."/>
            <person name="Harispe M.L."/>
            <person name="Henrissat B."/>
            <person name="Hilden K.S."/>
            <person name="Hope R."/>
            <person name="Hossain A."/>
            <person name="Karabika E."/>
            <person name="Karaffa L."/>
            <person name="Karanyi Z."/>
            <person name="Krasevec N."/>
            <person name="Kuo A."/>
            <person name="Kusch H."/>
            <person name="LaButti K."/>
            <person name="Lagendijk E.L."/>
            <person name="Lapidus A."/>
            <person name="Levasseur A."/>
            <person name="Lindquist E."/>
            <person name="Lipzen A."/>
            <person name="Logrieco A.F."/>
            <person name="MacCabe A."/>
            <person name="Maekelae M.R."/>
            <person name="Malavazi I."/>
            <person name="Melin P."/>
            <person name="Meyer V."/>
            <person name="Mielnichuk N."/>
            <person name="Miskei M."/>
            <person name="Molnar A.P."/>
            <person name="Mule G."/>
            <person name="Ngan C.Y."/>
            <person name="Orejas M."/>
            <person name="Orosz E."/>
            <person name="Ouedraogo J.P."/>
            <person name="Overkamp K.M."/>
            <person name="Park H.-S."/>
            <person name="Perrone G."/>
            <person name="Piumi F."/>
            <person name="Punt P.J."/>
            <person name="Ram A.F."/>
            <person name="Ramon A."/>
            <person name="Rauscher S."/>
            <person name="Record E."/>
            <person name="Riano-Pachon D.M."/>
            <person name="Robert V."/>
            <person name="Roehrig J."/>
            <person name="Ruller R."/>
            <person name="Salamov A."/>
            <person name="Salih N.S."/>
            <person name="Samson R.A."/>
            <person name="Sandor E."/>
            <person name="Sanguinetti M."/>
            <person name="Schuetze T."/>
            <person name="Sepcic K."/>
            <person name="Shelest E."/>
            <person name="Sherlock G."/>
            <person name="Sophianopoulou V."/>
            <person name="Squina F.M."/>
            <person name="Sun H."/>
            <person name="Susca A."/>
            <person name="Todd R.B."/>
            <person name="Tsang A."/>
            <person name="Unkles S.E."/>
            <person name="van de Wiele N."/>
            <person name="van Rossen-Uffink D."/>
            <person name="Oliveira J.V."/>
            <person name="Vesth T.C."/>
            <person name="Visser J."/>
            <person name="Yu J.-H."/>
            <person name="Zhou M."/>
            <person name="Andersen M.R."/>
            <person name="Archer D.B."/>
            <person name="Baker S.E."/>
            <person name="Benoit I."/>
            <person name="Brakhage A.A."/>
            <person name="Braus G.H."/>
            <person name="Fischer R."/>
            <person name="Frisvad J.C."/>
            <person name="Goldman G.H."/>
            <person name="Houbraken J."/>
            <person name="Oakley B."/>
            <person name="Pocsi I."/>
            <person name="Scazzocchio C."/>
            <person name="Seiboth B."/>
            <person name="vanKuyk P.A."/>
            <person name="Wortman J."/>
            <person name="Dyer P.S."/>
            <person name="Grigoriev I.V."/>
        </authorList>
    </citation>
    <scope>NUCLEOTIDE SEQUENCE [LARGE SCALE GENOMIC DNA]</scope>
    <source>
        <strain evidence="16">ATCC 16872 / CBS 172.66 / WB 5094</strain>
    </source>
</reference>
<evidence type="ECO:0000259" key="14">
    <source>
        <dbReference type="Pfam" id="PF12935"/>
    </source>
</evidence>
<dbReference type="FunFam" id="1.25.40.1030:FF:000008">
    <property type="entry name" value="Protein transport protein sec16"/>
    <property type="match status" value="1"/>
</dbReference>
<dbReference type="InterPro" id="IPR024340">
    <property type="entry name" value="Sec16_CCD"/>
</dbReference>
<dbReference type="GO" id="GO:0016192">
    <property type="term" value="P:vesicle-mediated transport"/>
    <property type="evidence" value="ECO:0007669"/>
    <property type="project" value="UniProtKB-KW"/>
</dbReference>
<feature type="compositionally biased region" description="Polar residues" evidence="11">
    <location>
        <begin position="1558"/>
        <end position="1570"/>
    </location>
</feature>
<feature type="region of interest" description="Disordered" evidence="11">
    <location>
        <begin position="420"/>
        <end position="477"/>
    </location>
</feature>
<keyword evidence="6 10" id="KW-0653">Protein transport</keyword>
<feature type="compositionally biased region" description="Pro residues" evidence="11">
    <location>
        <begin position="1879"/>
        <end position="1890"/>
    </location>
</feature>
<dbReference type="Proteomes" id="UP000184546">
    <property type="component" value="Unassembled WGS sequence"/>
</dbReference>
<dbReference type="GO" id="GO:0006914">
    <property type="term" value="P:autophagy"/>
    <property type="evidence" value="ECO:0007669"/>
    <property type="project" value="UniProtKB-KW"/>
</dbReference>
<feature type="region of interest" description="Disordered" evidence="11">
    <location>
        <begin position="262"/>
        <end position="344"/>
    </location>
</feature>
<dbReference type="InterPro" id="IPR024468">
    <property type="entry name" value="Sec16_N"/>
</dbReference>
<dbReference type="OrthoDB" id="8918678at2759"/>
<evidence type="ECO:0000256" key="11">
    <source>
        <dbReference type="SAM" id="MobiDB-lite"/>
    </source>
</evidence>
<feature type="compositionally biased region" description="Pro residues" evidence="11">
    <location>
        <begin position="638"/>
        <end position="656"/>
    </location>
</feature>
<feature type="compositionally biased region" description="Basic and acidic residues" evidence="11">
    <location>
        <begin position="836"/>
        <end position="853"/>
    </location>
</feature>
<dbReference type="GO" id="GO:0070971">
    <property type="term" value="C:endoplasmic reticulum exit site"/>
    <property type="evidence" value="ECO:0007669"/>
    <property type="project" value="TreeGrafter"/>
</dbReference>
<evidence type="ECO:0000256" key="2">
    <source>
        <dbReference type="ARBA" id="ARBA00005927"/>
    </source>
</evidence>
<feature type="compositionally biased region" description="Polar residues" evidence="11">
    <location>
        <begin position="951"/>
        <end position="961"/>
    </location>
</feature>
<feature type="compositionally biased region" description="Polar residues" evidence="11">
    <location>
        <begin position="59"/>
        <end position="71"/>
    </location>
</feature>
<feature type="domain" description="Sec16 N-terminal" evidence="14">
    <location>
        <begin position="432"/>
        <end position="564"/>
    </location>
</feature>
<dbReference type="STRING" id="690307.A0A1L9WM36"/>
<comment type="function">
    <text evidence="9 10">Involved in the initiation of assembly of the COPII coat required for the formation of transport vesicles from the endoplasmic reticulum (ER) and the selection of cargo molecules. Also involved in autophagy.</text>
</comment>
<evidence type="ECO:0000256" key="6">
    <source>
        <dbReference type="ARBA" id="ARBA00022927"/>
    </source>
</evidence>
<proteinExistence type="inferred from homology"/>
<evidence type="ECO:0000256" key="9">
    <source>
        <dbReference type="ARBA" id="ARBA00024687"/>
    </source>
</evidence>
<name>A0A1L9WM36_ASPA1</name>
<dbReference type="GO" id="GO:0007030">
    <property type="term" value="P:Golgi organization"/>
    <property type="evidence" value="ECO:0007669"/>
    <property type="project" value="TreeGrafter"/>
</dbReference>
<dbReference type="GO" id="GO:0005789">
    <property type="term" value="C:endoplasmic reticulum membrane"/>
    <property type="evidence" value="ECO:0007669"/>
    <property type="project" value="UniProtKB-SubCell"/>
</dbReference>
<dbReference type="GO" id="GO:0070973">
    <property type="term" value="P:protein localization to endoplasmic reticulum exit site"/>
    <property type="evidence" value="ECO:0007669"/>
    <property type="project" value="TreeGrafter"/>
</dbReference>
<keyword evidence="8 10" id="KW-0472">Membrane</keyword>
<feature type="region of interest" description="Disordered" evidence="11">
    <location>
        <begin position="1"/>
        <end position="25"/>
    </location>
</feature>
<feature type="region of interest" description="Disordered" evidence="11">
    <location>
        <begin position="946"/>
        <end position="989"/>
    </location>
</feature>